<evidence type="ECO:0000313" key="1">
    <source>
        <dbReference type="EnsemblPlants" id="EMT22939"/>
    </source>
</evidence>
<dbReference type="AlphaFoldDB" id="M8BLV9"/>
<proteinExistence type="predicted"/>
<organism evidence="1">
    <name type="scientific">Aegilops tauschii</name>
    <name type="common">Tausch's goatgrass</name>
    <name type="synonym">Aegilops squarrosa</name>
    <dbReference type="NCBI Taxonomy" id="37682"/>
    <lineage>
        <taxon>Eukaryota</taxon>
        <taxon>Viridiplantae</taxon>
        <taxon>Streptophyta</taxon>
        <taxon>Embryophyta</taxon>
        <taxon>Tracheophyta</taxon>
        <taxon>Spermatophyta</taxon>
        <taxon>Magnoliopsida</taxon>
        <taxon>Liliopsida</taxon>
        <taxon>Poales</taxon>
        <taxon>Poaceae</taxon>
        <taxon>BOP clade</taxon>
        <taxon>Pooideae</taxon>
        <taxon>Triticodae</taxon>
        <taxon>Triticeae</taxon>
        <taxon>Triticinae</taxon>
        <taxon>Aegilops</taxon>
    </lineage>
</organism>
<protein>
    <submittedName>
        <fullName evidence="1">Uncharacterized protein</fullName>
    </submittedName>
</protein>
<name>M8BLV9_AEGTA</name>
<accession>M8BLV9</accession>
<reference evidence="1" key="1">
    <citation type="submission" date="2015-06" db="UniProtKB">
        <authorList>
            <consortium name="EnsemblPlants"/>
        </authorList>
    </citation>
    <scope>IDENTIFICATION</scope>
</reference>
<sequence length="133" mass="13775">MQASGKGGGLAVAQSARPCRILPGPPRASRGDAKAQVFLTRCLILSQAGSLASSKGKIAASASTKKTTGEGKAAKVFSQTGQKFETAEEKVAVCVQIIDDAAEVTQVLLEFLSDNMDGGVAMELMREVCNPDC</sequence>
<dbReference type="EnsemblPlants" id="EMT22939">
    <property type="protein sequence ID" value="EMT22939"/>
    <property type="gene ID" value="F775_25310"/>
</dbReference>